<name>A0A4Y8JSP5_9MICO</name>
<sequence>MTAVTVFTCPPDHKHDQKTTCYIVHKCRCTPCRALNVGRENARRRLKAYGRYDNGLVAAGPARAHLTMLRDYGMGYKTIAAAAGVGITATRTLLYGREDYKDGVQGPRHGEVKKQILRETAARILAVKPELKWLGDRIPVDGLGTTRRLQALVAIGWSQSKLEVLLGTGTTSMGRTITSDRVWASTARAVVDLYDELWNTPPAHTAPRDRVSFQRALRYARERRWLPPMGWDDIDLDVAPPVPEPVEGIDVNAVALAVHGDHVRLSALERRAAVSELWDRNWSDSKVAEQLRITPRSVLRIRQELGLPAHDQDALIKRCAA</sequence>
<protein>
    <submittedName>
        <fullName evidence="1">Uncharacterized protein</fullName>
    </submittedName>
</protein>
<dbReference type="RefSeq" id="WP_134425353.1">
    <property type="nucleotide sequence ID" value="NZ_SOHA01000039.1"/>
</dbReference>
<evidence type="ECO:0000313" key="1">
    <source>
        <dbReference type="EMBL" id="TFD27483.1"/>
    </source>
</evidence>
<reference evidence="1 2" key="1">
    <citation type="submission" date="2019-03" db="EMBL/GenBank/DDBJ databases">
        <title>Genomics of glacier-inhabiting Cryobacterium strains.</title>
        <authorList>
            <person name="Liu Q."/>
            <person name="Xin Y.-H."/>
        </authorList>
    </citation>
    <scope>NUCLEOTIDE SEQUENCE [LARGE SCALE GENOMIC DNA]</scope>
    <source>
        <strain evidence="1 2">TMT1-51</strain>
    </source>
</reference>
<dbReference type="EMBL" id="SOHA01000039">
    <property type="protein sequence ID" value="TFD27483.1"/>
    <property type="molecule type" value="Genomic_DNA"/>
</dbReference>
<proteinExistence type="predicted"/>
<gene>
    <name evidence="1" type="ORF">E3T49_13140</name>
</gene>
<dbReference type="OrthoDB" id="4551696at2"/>
<dbReference type="AlphaFoldDB" id="A0A4Y8JSP5"/>
<accession>A0A4Y8JSP5</accession>
<keyword evidence="2" id="KW-1185">Reference proteome</keyword>
<comment type="caution">
    <text evidence="1">The sequence shown here is derived from an EMBL/GenBank/DDBJ whole genome shotgun (WGS) entry which is preliminary data.</text>
</comment>
<dbReference type="Proteomes" id="UP000297472">
    <property type="component" value="Unassembled WGS sequence"/>
</dbReference>
<organism evidence="1 2">
    <name type="scientific">Cryobacterium cryoconiti</name>
    <dbReference type="NCBI Taxonomy" id="1259239"/>
    <lineage>
        <taxon>Bacteria</taxon>
        <taxon>Bacillati</taxon>
        <taxon>Actinomycetota</taxon>
        <taxon>Actinomycetes</taxon>
        <taxon>Micrococcales</taxon>
        <taxon>Microbacteriaceae</taxon>
        <taxon>Cryobacterium</taxon>
    </lineage>
</organism>
<evidence type="ECO:0000313" key="2">
    <source>
        <dbReference type="Proteomes" id="UP000297472"/>
    </source>
</evidence>